<reference evidence="2 3" key="1">
    <citation type="journal article" date="2021" name="Nat. Commun.">
        <title>Genetic determinants of endophytism in the Arabidopsis root mycobiome.</title>
        <authorList>
            <person name="Mesny F."/>
            <person name="Miyauchi S."/>
            <person name="Thiergart T."/>
            <person name="Pickel B."/>
            <person name="Atanasova L."/>
            <person name="Karlsson M."/>
            <person name="Huettel B."/>
            <person name="Barry K.W."/>
            <person name="Haridas S."/>
            <person name="Chen C."/>
            <person name="Bauer D."/>
            <person name="Andreopoulos W."/>
            <person name="Pangilinan J."/>
            <person name="LaButti K."/>
            <person name="Riley R."/>
            <person name="Lipzen A."/>
            <person name="Clum A."/>
            <person name="Drula E."/>
            <person name="Henrissat B."/>
            <person name="Kohler A."/>
            <person name="Grigoriev I.V."/>
            <person name="Martin F.M."/>
            <person name="Hacquard S."/>
        </authorList>
    </citation>
    <scope>NUCLEOTIDE SEQUENCE [LARGE SCALE GENOMIC DNA]</scope>
    <source>
        <strain evidence="2 3">MPI-CAGE-CH-0241</strain>
    </source>
</reference>
<dbReference type="EMBL" id="JAGPYM010000032">
    <property type="protein sequence ID" value="KAH6876848.1"/>
    <property type="molecule type" value="Genomic_DNA"/>
</dbReference>
<feature type="region of interest" description="Disordered" evidence="1">
    <location>
        <begin position="1"/>
        <end position="42"/>
    </location>
</feature>
<evidence type="ECO:0000256" key="1">
    <source>
        <dbReference type="SAM" id="MobiDB-lite"/>
    </source>
</evidence>
<sequence>MPGNSRKENLPPNPSGQRKRRQLGTTTSSTNATTNERPVTNPYFFMENITDQTDMFTQDLPKKAGSSRVLRTRQSLQRSPSPPTKRRRHHYTRNGSPASEEAKVVSASSKETLLLGYKEKPRSAGQFSGLLFSSPRALWTTISVDQQQLIIDTIQERAEGTEDNPNRLERRLDDVYETLRWWGAVGCEFCFVMSGNAQPGHTLEKCDRWHGCEKAGAILRWLESLEIPKFVGVTGFCSMCTHTWFPCGDICLSNSISYAGSEQERAELVKELQSQPGFDGHCERKPITRRVIAVLCAYDDQFLAEILVRLALDRDHVDLSIEQSARAWFEHQIPHKDSWIPRLLFIFETLTVGFYVRRNYRLGLPPLDNLPQYPPGPRLNNLAPAKRGAPGSTLLRPDEDVVVKRWEATIQWWRWKCSYCIGSGRQGEAVDHDLRECVYGGAEAVETEFGNAIYGEGRAPSSTCYRCYLPRQLCEKWSKTSAGGWIERDKAEWTCRYKTTLLRDIIVGLYESRATKFMDDMRNAAAQWYEKERRGPSTEVNDETVADFLLRGFTNRGVGGIEMMRQLALWSRTVWYHKTVGELLPPDDEVEDDDDDDSSGPGPRSESPDIDVPSRRSNWPPRLRRCEAVSLDTRSARARCSVQERLDSSLIHRHHGYLSDPYTLSRSPKPMNTWSPQDISTWCERRAWQCPSPIRWRESWTDDQSNDLVTEERVQKQLERWSVRCPLCLLHRDPACDEHPLSSCPRFEGCRARSIRGRLWEGIVKLQANGIKGYGPVPWCGDCCLPRSCCPAWASQDAADTASEWEALPWGGDHYACKSSLVRGWRRQDGKRCEFREVVVNAVSAMCAFSLSDDVGAETDTFWDQIEVWRSQSGIRFNQDWGTNGWLLSPMPWGAQDVMVMLNVFCRLDVVVEDLWIEEAVDQRRIDLVIPSSEANCLVIKRQHQAQPRRQRGMAAAESGDSDGETMSLWRSHIQEALNAAEAEEERSFGYWGDLAYLSALGARVQAWHRGRIRCQVCLMYEWSEACYLHDMGACTLHSESKPAMALVHKWSGIRGAEGGQERQCSRCRFPLVVCRLIRHEDADDVGDDMEADERCSGVETLCRTVAVLLTVADGVLGDVVIEEEMGNQKWDKNYDRLSRGWMEDQVRIGNCTVPRIVRLFQRLLDGFIGLSRIRWKK</sequence>
<dbReference type="OrthoDB" id="5153289at2759"/>
<dbReference type="Proteomes" id="UP000777438">
    <property type="component" value="Unassembled WGS sequence"/>
</dbReference>
<evidence type="ECO:0000313" key="3">
    <source>
        <dbReference type="Proteomes" id="UP000777438"/>
    </source>
</evidence>
<proteinExistence type="predicted"/>
<gene>
    <name evidence="2" type="ORF">B0T10DRAFT_497395</name>
</gene>
<keyword evidence="3" id="KW-1185">Reference proteome</keyword>
<dbReference type="AlphaFoldDB" id="A0A9P8VX09"/>
<protein>
    <submittedName>
        <fullName evidence="2">Uncharacterized protein</fullName>
    </submittedName>
</protein>
<organism evidence="2 3">
    <name type="scientific">Thelonectria olida</name>
    <dbReference type="NCBI Taxonomy" id="1576542"/>
    <lineage>
        <taxon>Eukaryota</taxon>
        <taxon>Fungi</taxon>
        <taxon>Dikarya</taxon>
        <taxon>Ascomycota</taxon>
        <taxon>Pezizomycotina</taxon>
        <taxon>Sordariomycetes</taxon>
        <taxon>Hypocreomycetidae</taxon>
        <taxon>Hypocreales</taxon>
        <taxon>Nectriaceae</taxon>
        <taxon>Thelonectria</taxon>
    </lineage>
</organism>
<feature type="compositionally biased region" description="Low complexity" evidence="1">
    <location>
        <begin position="25"/>
        <end position="35"/>
    </location>
</feature>
<comment type="caution">
    <text evidence="2">The sequence shown here is derived from an EMBL/GenBank/DDBJ whole genome shotgun (WGS) entry which is preliminary data.</text>
</comment>
<feature type="region of interest" description="Disordered" evidence="1">
    <location>
        <begin position="64"/>
        <end position="105"/>
    </location>
</feature>
<feature type="region of interest" description="Disordered" evidence="1">
    <location>
        <begin position="585"/>
        <end position="619"/>
    </location>
</feature>
<feature type="compositionally biased region" description="Acidic residues" evidence="1">
    <location>
        <begin position="585"/>
        <end position="598"/>
    </location>
</feature>
<name>A0A9P8VX09_9HYPO</name>
<accession>A0A9P8VX09</accession>
<evidence type="ECO:0000313" key="2">
    <source>
        <dbReference type="EMBL" id="KAH6876848.1"/>
    </source>
</evidence>